<dbReference type="Proteomes" id="UP001054252">
    <property type="component" value="Unassembled WGS sequence"/>
</dbReference>
<feature type="compositionally biased region" description="Basic and acidic residues" evidence="2">
    <location>
        <begin position="506"/>
        <end position="516"/>
    </location>
</feature>
<feature type="region of interest" description="Disordered" evidence="2">
    <location>
        <begin position="335"/>
        <end position="376"/>
    </location>
</feature>
<keyword evidence="1" id="KW-0694">RNA-binding</keyword>
<dbReference type="Pfam" id="PF00078">
    <property type="entry name" value="RVT_1"/>
    <property type="match status" value="1"/>
</dbReference>
<organism evidence="5 6">
    <name type="scientific">Rubroshorea leprosula</name>
    <dbReference type="NCBI Taxonomy" id="152421"/>
    <lineage>
        <taxon>Eukaryota</taxon>
        <taxon>Viridiplantae</taxon>
        <taxon>Streptophyta</taxon>
        <taxon>Embryophyta</taxon>
        <taxon>Tracheophyta</taxon>
        <taxon>Spermatophyta</taxon>
        <taxon>Magnoliopsida</taxon>
        <taxon>eudicotyledons</taxon>
        <taxon>Gunneridae</taxon>
        <taxon>Pentapetalae</taxon>
        <taxon>rosids</taxon>
        <taxon>malvids</taxon>
        <taxon>Malvales</taxon>
        <taxon>Dipterocarpaceae</taxon>
        <taxon>Rubroshorea</taxon>
    </lineage>
</organism>
<feature type="compositionally biased region" description="Low complexity" evidence="2">
    <location>
        <begin position="335"/>
        <end position="351"/>
    </location>
</feature>
<gene>
    <name evidence="5" type="ORF">SLEP1_g36342</name>
</gene>
<feature type="compositionally biased region" description="Basic and acidic residues" evidence="2">
    <location>
        <begin position="529"/>
        <end position="538"/>
    </location>
</feature>
<feature type="domain" description="Reverse transcriptase" evidence="4">
    <location>
        <begin position="679"/>
        <end position="943"/>
    </location>
</feature>
<dbReference type="Pfam" id="PF00076">
    <property type="entry name" value="RRM_1"/>
    <property type="match status" value="1"/>
</dbReference>
<dbReference type="Gene3D" id="3.30.70.330">
    <property type="match status" value="1"/>
</dbReference>
<accession>A0AAV5KRC0</accession>
<dbReference type="PANTHER" id="PTHR33116">
    <property type="entry name" value="REVERSE TRANSCRIPTASE ZINC-BINDING DOMAIN-CONTAINING PROTEIN-RELATED-RELATED"/>
    <property type="match status" value="1"/>
</dbReference>
<dbReference type="GO" id="GO:0003723">
    <property type="term" value="F:RNA binding"/>
    <property type="evidence" value="ECO:0007669"/>
    <property type="project" value="UniProtKB-UniRule"/>
</dbReference>
<dbReference type="PROSITE" id="PS50878">
    <property type="entry name" value="RT_POL"/>
    <property type="match status" value="1"/>
</dbReference>
<dbReference type="SUPFAM" id="SSF54928">
    <property type="entry name" value="RNA-binding domain, RBD"/>
    <property type="match status" value="1"/>
</dbReference>
<comment type="caution">
    <text evidence="5">The sequence shown here is derived from an EMBL/GenBank/DDBJ whole genome shotgun (WGS) entry which is preliminary data.</text>
</comment>
<evidence type="ECO:0000256" key="2">
    <source>
        <dbReference type="SAM" id="MobiDB-lite"/>
    </source>
</evidence>
<dbReference type="Pfam" id="PF13456">
    <property type="entry name" value="RVT_3"/>
    <property type="match status" value="1"/>
</dbReference>
<dbReference type="InterPro" id="IPR043502">
    <property type="entry name" value="DNA/RNA_pol_sf"/>
</dbReference>
<feature type="compositionally biased region" description="Polar residues" evidence="2">
    <location>
        <begin position="474"/>
        <end position="483"/>
    </location>
</feature>
<evidence type="ECO:0008006" key="7">
    <source>
        <dbReference type="Google" id="ProtNLM"/>
    </source>
</evidence>
<proteinExistence type="predicted"/>
<evidence type="ECO:0000313" key="5">
    <source>
        <dbReference type="EMBL" id="GKV27137.1"/>
    </source>
</evidence>
<dbReference type="GO" id="GO:0004523">
    <property type="term" value="F:RNA-DNA hybrid ribonuclease activity"/>
    <property type="evidence" value="ECO:0007669"/>
    <property type="project" value="InterPro"/>
</dbReference>
<dbReference type="InterPro" id="IPR000477">
    <property type="entry name" value="RT_dom"/>
</dbReference>
<protein>
    <recommendedName>
        <fullName evidence="7">Reverse transcriptase domain-containing protein</fullName>
    </recommendedName>
</protein>
<dbReference type="InterPro" id="IPR000504">
    <property type="entry name" value="RRM_dom"/>
</dbReference>
<feature type="region of interest" description="Disordered" evidence="2">
    <location>
        <begin position="1"/>
        <end position="29"/>
    </location>
</feature>
<dbReference type="InterPro" id="IPR002156">
    <property type="entry name" value="RNaseH_domain"/>
</dbReference>
<evidence type="ECO:0000256" key="1">
    <source>
        <dbReference type="PROSITE-ProRule" id="PRU00176"/>
    </source>
</evidence>
<reference evidence="5 6" key="1">
    <citation type="journal article" date="2021" name="Commun. Biol.">
        <title>The genome of Shorea leprosula (Dipterocarpaceae) highlights the ecological relevance of drought in aseasonal tropical rainforests.</title>
        <authorList>
            <person name="Ng K.K.S."/>
            <person name="Kobayashi M.J."/>
            <person name="Fawcett J.A."/>
            <person name="Hatakeyama M."/>
            <person name="Paape T."/>
            <person name="Ng C.H."/>
            <person name="Ang C.C."/>
            <person name="Tnah L.H."/>
            <person name="Lee C.T."/>
            <person name="Nishiyama T."/>
            <person name="Sese J."/>
            <person name="O'Brien M.J."/>
            <person name="Copetti D."/>
            <person name="Mohd Noor M.I."/>
            <person name="Ong R.C."/>
            <person name="Putra M."/>
            <person name="Sireger I.Z."/>
            <person name="Indrioko S."/>
            <person name="Kosugi Y."/>
            <person name="Izuno A."/>
            <person name="Isagi Y."/>
            <person name="Lee S.L."/>
            <person name="Shimizu K.K."/>
        </authorList>
    </citation>
    <scope>NUCLEOTIDE SEQUENCE [LARGE SCALE GENOMIC DNA]</scope>
    <source>
        <tissue evidence="5">Leaf</tissue>
    </source>
</reference>
<dbReference type="InterPro" id="IPR035979">
    <property type="entry name" value="RBD_domain_sf"/>
</dbReference>
<dbReference type="SUPFAM" id="SSF56672">
    <property type="entry name" value="DNA/RNA polymerases"/>
    <property type="match status" value="1"/>
</dbReference>
<feature type="compositionally biased region" description="Polar residues" evidence="2">
    <location>
        <begin position="14"/>
        <end position="28"/>
    </location>
</feature>
<dbReference type="PANTHER" id="PTHR33116:SF75">
    <property type="entry name" value="RIBONUCLEASE H PROTEIN"/>
    <property type="match status" value="1"/>
</dbReference>
<feature type="domain" description="RRM" evidence="3">
    <location>
        <begin position="77"/>
        <end position="159"/>
    </location>
</feature>
<feature type="region of interest" description="Disordered" evidence="2">
    <location>
        <begin position="474"/>
        <end position="538"/>
    </location>
</feature>
<dbReference type="PROSITE" id="PS50102">
    <property type="entry name" value="RRM"/>
    <property type="match status" value="1"/>
</dbReference>
<evidence type="ECO:0000259" key="3">
    <source>
        <dbReference type="PROSITE" id="PS50102"/>
    </source>
</evidence>
<dbReference type="EMBL" id="BPVZ01000074">
    <property type="protein sequence ID" value="GKV27137.1"/>
    <property type="molecule type" value="Genomic_DNA"/>
</dbReference>
<feature type="compositionally biased region" description="Basic residues" evidence="2">
    <location>
        <begin position="494"/>
        <end position="504"/>
    </location>
</feature>
<name>A0AAV5KRC0_9ROSI</name>
<evidence type="ECO:0000259" key="4">
    <source>
        <dbReference type="PROSITE" id="PS50878"/>
    </source>
</evidence>
<dbReference type="CDD" id="cd00590">
    <property type="entry name" value="RRM_SF"/>
    <property type="match status" value="1"/>
</dbReference>
<keyword evidence="6" id="KW-1185">Reference proteome</keyword>
<sequence length="1019" mass="116806">MKEEYEQATVRNMHVSSVQGSNKQSTEKWTPPPDLIVKINYDAAVSLSSNRAGMAVVCRDSRGSLLDGLVFKQAVASVLMAEALALRAAIEEWNHEQMWRAFSGYGRVIDICVPNRKDKYGRRFGFVRFQDVKNVSMMEKELDQIKVGGVKIHVNQPRFDRQTKMQKEGDRKSAVGAVRFEANRQASLSYAEALRGVKMNRLGTAQDNATEQLRIHTEIDRNATHRMNGKREWIAKNKDVEWRGWEFKTKELDFEWVKGSFVGTARAVELIPTIQEKFYMERYFSVSLKPMGGKLVISKQLTVKIDGEFYNIKCVEEEHSNNLFTMRSDHVINSMSSSEQDSESWSPSSVEAIRPTQGEDERFSSFSDNEDKEDNDVAPWFEWEEEGKKENQWERLEMAIAPFEKVTMQTGLTKSKKLKKMAVGSKKQMLKKWASIWRGTKSAIRTVEQDDNGLEPNGPGKKYNDHAREAQITTQAQTHSNGSVKHPNGMSNKKPMKMKIKNKGHSIGESESRRSFFQEMDSDSGTVRDWMKGKEKPQVRKRIRRSKSWASVYKATKVIKTEARKGRQGTSRENQLKNLSLPKFLPDMNHAVADESLTDSNININNCNKTILKSKKDFGAGEIWEFAKLIGNETQGNEEAILWRLEKLEEKDRQSQRPNKRTCNLEGEEKEIKKAVWDCDSSKAPRPDSFNFGFLKAMWEMIKNDVIKFVEDFQKNGKLVRGSNASFIVLISKKENPLMDSVVVANETIDEIRKKKKKSLIFKIDFEKAYDKVSWEFIEYMMRRMGFDSVWRKWIMECLRSSSISILLNGSATKEFKVSKGLQQGNPLSPILFLIIAKGLSSLLMSATTKECFKRVTVGVKGLRISHLQFADNTIMFGEALERNVKAIKSILRIFEMVSKLKINYNKSKLYGMNMEEEVLQHWVVFLNCKTGKLPMTYLGMPIEARLKSKDTWEGLGGCEEVLQHWAVFLNCKTGKLPMTYLGMPIEARLKSKDTWEGLILKAQCNKWKHGLMKHGDGN</sequence>
<dbReference type="InterPro" id="IPR012677">
    <property type="entry name" value="Nucleotide-bd_a/b_plait_sf"/>
</dbReference>
<dbReference type="AlphaFoldDB" id="A0AAV5KRC0"/>
<dbReference type="SMART" id="SM00360">
    <property type="entry name" value="RRM"/>
    <property type="match status" value="1"/>
</dbReference>
<evidence type="ECO:0000313" key="6">
    <source>
        <dbReference type="Proteomes" id="UP001054252"/>
    </source>
</evidence>